<gene>
    <name evidence="4" type="ORF">BA1DRAFT_03438</name>
</gene>
<accession>A0A022PGI3</accession>
<reference evidence="4 5" key="1">
    <citation type="submission" date="2014-03" db="EMBL/GenBank/DDBJ databases">
        <title>Draft Genome of Photorhabdus luminescens BA1, an Egyptian Isolate.</title>
        <authorList>
            <person name="Ghazal S."/>
            <person name="Hurst S.G.IV."/>
            <person name="Morris K."/>
            <person name="Thomas K."/>
            <person name="Tisa L.S."/>
        </authorList>
    </citation>
    <scope>NUCLEOTIDE SEQUENCE [LARGE SCALE GENOMIC DNA]</scope>
    <source>
        <strain evidence="4 5">BA1</strain>
    </source>
</reference>
<dbReference type="Pfam" id="PF12528">
    <property type="entry name" value="T2SSppdC"/>
    <property type="match status" value="1"/>
</dbReference>
<keyword evidence="5" id="KW-1185">Reference proteome</keyword>
<dbReference type="AlphaFoldDB" id="A0A022PGI3"/>
<feature type="transmembrane region" description="Helical" evidence="2">
    <location>
        <begin position="12"/>
        <end position="32"/>
    </location>
</feature>
<dbReference type="Pfam" id="PF07963">
    <property type="entry name" value="N_methyl"/>
    <property type="match status" value="1"/>
</dbReference>
<dbReference type="NCBIfam" id="TIGR02532">
    <property type="entry name" value="IV_pilin_GFxxxE"/>
    <property type="match status" value="1"/>
</dbReference>
<dbReference type="RefSeq" id="WP_036781411.1">
    <property type="nucleotide sequence ID" value="NZ_CAWLTM010000055.1"/>
</dbReference>
<protein>
    <submittedName>
        <fullName evidence="4">Prepilin-type cleavage/methylation</fullName>
    </submittedName>
</protein>
<organism evidence="4 5">
    <name type="scientific">Photorhabdus aegyptia</name>
    <dbReference type="NCBI Taxonomy" id="2805098"/>
    <lineage>
        <taxon>Bacteria</taxon>
        <taxon>Pseudomonadati</taxon>
        <taxon>Pseudomonadota</taxon>
        <taxon>Gammaproteobacteria</taxon>
        <taxon>Enterobacterales</taxon>
        <taxon>Morganellaceae</taxon>
        <taxon>Photorhabdus</taxon>
    </lineage>
</organism>
<dbReference type="InterPro" id="IPR012902">
    <property type="entry name" value="N_methyl_site"/>
</dbReference>
<keyword evidence="2" id="KW-1133">Transmembrane helix</keyword>
<evidence type="ECO:0000256" key="2">
    <source>
        <dbReference type="SAM" id="Phobius"/>
    </source>
</evidence>
<comment type="subcellular location">
    <subcellularLocation>
        <location evidence="1">Membrane</location>
        <topology evidence="1">Single-pass membrane protein</topology>
    </subcellularLocation>
</comment>
<evidence type="ECO:0000256" key="1">
    <source>
        <dbReference type="ARBA" id="ARBA00004167"/>
    </source>
</evidence>
<feature type="domain" description="Prepilin peptidase dependent protein C-like C-terminal" evidence="3">
    <location>
        <begin position="35"/>
        <end position="117"/>
    </location>
</feature>
<dbReference type="EMBL" id="JFGV01000060">
    <property type="protein sequence ID" value="EYU14038.1"/>
    <property type="molecule type" value="Genomic_DNA"/>
</dbReference>
<evidence type="ECO:0000313" key="5">
    <source>
        <dbReference type="Proteomes" id="UP000023464"/>
    </source>
</evidence>
<keyword evidence="2" id="KW-0472">Membrane</keyword>
<dbReference type="GO" id="GO:0016020">
    <property type="term" value="C:membrane"/>
    <property type="evidence" value="ECO:0007669"/>
    <property type="project" value="UniProtKB-SubCell"/>
</dbReference>
<proteinExistence type="predicted"/>
<dbReference type="Proteomes" id="UP000023464">
    <property type="component" value="Unassembled WGS sequence"/>
</dbReference>
<dbReference type="PROSITE" id="PS00409">
    <property type="entry name" value="PROKAR_NTER_METHYL"/>
    <property type="match status" value="1"/>
</dbReference>
<name>A0A022PGI3_9GAMM</name>
<keyword evidence="2" id="KW-0812">Transmembrane</keyword>
<sequence>MKSDLFYEHQSGMSLPEVMIAVMVFSVSLLGLMRYHQALLFGFQQHWQQSKADKLSYEYLEQYELIAGQNPLPEIILPSGWHAEFQTTYPLSGCYQLTVIVITPYNQQSKASRWICSNGSSDVQGLSF</sequence>
<evidence type="ECO:0000259" key="3">
    <source>
        <dbReference type="Pfam" id="PF12528"/>
    </source>
</evidence>
<comment type="caution">
    <text evidence="4">The sequence shown here is derived from an EMBL/GenBank/DDBJ whole genome shotgun (WGS) entry which is preliminary data.</text>
</comment>
<dbReference type="InterPro" id="IPR022204">
    <property type="entry name" value="PpdC-like_C"/>
</dbReference>
<dbReference type="PATRIC" id="fig|1393736.3.peg.3513"/>
<evidence type="ECO:0000313" key="4">
    <source>
        <dbReference type="EMBL" id="EYU14038.1"/>
    </source>
</evidence>